<dbReference type="PROSITE" id="PS51387">
    <property type="entry name" value="FAD_PCMH"/>
    <property type="match status" value="1"/>
</dbReference>
<sequence>MAALKAWIIGVFCAVLFTDSFTTAIVFPRDDIASVLGPQLSSGAQIVLSSNPDFGNATARWSLFDHPKFTAAVKVRTEEDVAATVRYANQNSIPFLAVVGTHGTIASLGKFNGIEILMHGLNSTVISKDGKTATFGGGKKSFQVIDDLWAAGKQTVSGICECTGYLGPALGGGHGVLQGKYGLIADQFISMRMVTADGVLRDVSASGPNSDLWWGMRGAGHNFGIVTSFTSKIYDVPYGGLWSHETFIFNRSKVEAVFDTINWLSTQQPPGMFNRDLIYRDPTKDPNNPVLEVDILEEGVSAVNSTFTDRFRALGPMSVTSSSGTYKDIPRWAGVGRHTAACKKKDFTKIRFPIGLISYNATALGALFDEFTKVTVPGSPFNRSEIMFEGYSQHGVREIPTDSTAFPDRADNQLVTIGTANSHDPGLDAQALKIGDSLRQILLDGSGSPDMHSYVNYAAGTESLQSMYGFEPWRLKKLKELKAKYDPHERFGYYAPIPV</sequence>
<evidence type="ECO:0000256" key="3">
    <source>
        <dbReference type="ARBA" id="ARBA00022630"/>
    </source>
</evidence>
<keyword evidence="4" id="KW-0274">FAD</keyword>
<dbReference type="InterPro" id="IPR016167">
    <property type="entry name" value="FAD-bd_PCMH_sub1"/>
</dbReference>
<comment type="similarity">
    <text evidence="2">Belongs to the oxygen-dependent FAD-linked oxidoreductase family.</text>
</comment>
<dbReference type="Gene3D" id="3.40.462.20">
    <property type="match status" value="1"/>
</dbReference>
<dbReference type="GO" id="GO:0071949">
    <property type="term" value="F:FAD binding"/>
    <property type="evidence" value="ECO:0007669"/>
    <property type="project" value="InterPro"/>
</dbReference>
<protein>
    <submittedName>
        <fullName evidence="7">Putative FAD-dependent oxygenase</fullName>
    </submittedName>
</protein>
<evidence type="ECO:0000256" key="1">
    <source>
        <dbReference type="ARBA" id="ARBA00001974"/>
    </source>
</evidence>
<dbReference type="GO" id="GO:0016491">
    <property type="term" value="F:oxidoreductase activity"/>
    <property type="evidence" value="ECO:0007669"/>
    <property type="project" value="UniProtKB-KW"/>
</dbReference>
<keyword evidence="3" id="KW-0285">Flavoprotein</keyword>
<name>A0A319CZV6_9EURO</name>
<dbReference type="InterPro" id="IPR016169">
    <property type="entry name" value="FAD-bd_PCMH_sub2"/>
</dbReference>
<dbReference type="STRING" id="1448320.A0A319CZV6"/>
<comment type="cofactor">
    <cofactor evidence="1">
        <name>FAD</name>
        <dbReference type="ChEBI" id="CHEBI:57692"/>
    </cofactor>
</comment>
<organism evidence="7 8">
    <name type="scientific">Aspergillus ellipticus CBS 707.79</name>
    <dbReference type="NCBI Taxonomy" id="1448320"/>
    <lineage>
        <taxon>Eukaryota</taxon>
        <taxon>Fungi</taxon>
        <taxon>Dikarya</taxon>
        <taxon>Ascomycota</taxon>
        <taxon>Pezizomycotina</taxon>
        <taxon>Eurotiomycetes</taxon>
        <taxon>Eurotiomycetidae</taxon>
        <taxon>Eurotiales</taxon>
        <taxon>Aspergillaceae</taxon>
        <taxon>Aspergillus</taxon>
        <taxon>Aspergillus subgen. Circumdati</taxon>
    </lineage>
</organism>
<evidence type="ECO:0000313" key="8">
    <source>
        <dbReference type="Proteomes" id="UP000247810"/>
    </source>
</evidence>
<evidence type="ECO:0000256" key="2">
    <source>
        <dbReference type="ARBA" id="ARBA00005466"/>
    </source>
</evidence>
<gene>
    <name evidence="7" type="ORF">BO71DRAFT_452877</name>
</gene>
<dbReference type="Proteomes" id="UP000247810">
    <property type="component" value="Unassembled WGS sequence"/>
</dbReference>
<dbReference type="PANTHER" id="PTHR42973:SF9">
    <property type="entry name" value="FAD-BINDING PCMH-TYPE DOMAIN-CONTAINING PROTEIN-RELATED"/>
    <property type="match status" value="1"/>
</dbReference>
<dbReference type="SUPFAM" id="SSF56176">
    <property type="entry name" value="FAD-binding/transporter-associated domain-like"/>
    <property type="match status" value="1"/>
</dbReference>
<accession>A0A319CZV6</accession>
<feature type="domain" description="FAD-binding PCMH-type" evidence="6">
    <location>
        <begin position="64"/>
        <end position="236"/>
    </location>
</feature>
<reference evidence="7 8" key="1">
    <citation type="submission" date="2018-02" db="EMBL/GenBank/DDBJ databases">
        <title>The genomes of Aspergillus section Nigri reveals drivers in fungal speciation.</title>
        <authorList>
            <consortium name="DOE Joint Genome Institute"/>
            <person name="Vesth T.C."/>
            <person name="Nybo J."/>
            <person name="Theobald S."/>
            <person name="Brandl J."/>
            <person name="Frisvad J.C."/>
            <person name="Nielsen K.F."/>
            <person name="Lyhne E.K."/>
            <person name="Kogle M.E."/>
            <person name="Kuo A."/>
            <person name="Riley R."/>
            <person name="Clum A."/>
            <person name="Nolan M."/>
            <person name="Lipzen A."/>
            <person name="Salamov A."/>
            <person name="Henrissat B."/>
            <person name="Wiebenga A."/>
            <person name="De vries R.P."/>
            <person name="Grigoriev I.V."/>
            <person name="Mortensen U.H."/>
            <person name="Andersen M.R."/>
            <person name="Baker S.E."/>
        </authorList>
    </citation>
    <scope>NUCLEOTIDE SEQUENCE [LARGE SCALE GENOMIC DNA]</scope>
    <source>
        <strain evidence="7 8">CBS 707.79</strain>
    </source>
</reference>
<dbReference type="InterPro" id="IPR036318">
    <property type="entry name" value="FAD-bd_PCMH-like_sf"/>
</dbReference>
<dbReference type="EMBL" id="KZ825989">
    <property type="protein sequence ID" value="PYH90279.1"/>
    <property type="molecule type" value="Genomic_DNA"/>
</dbReference>
<dbReference type="InterPro" id="IPR016166">
    <property type="entry name" value="FAD-bd_PCMH"/>
</dbReference>
<dbReference type="Pfam" id="PF01565">
    <property type="entry name" value="FAD_binding_4"/>
    <property type="match status" value="1"/>
</dbReference>
<dbReference type="InterPro" id="IPR050416">
    <property type="entry name" value="FAD-linked_Oxidoreductase"/>
</dbReference>
<keyword evidence="5" id="KW-0560">Oxidoreductase</keyword>
<dbReference type="AlphaFoldDB" id="A0A319CZV6"/>
<dbReference type="OrthoDB" id="9996127at2759"/>
<dbReference type="VEuPathDB" id="FungiDB:BO71DRAFT_452877"/>
<dbReference type="Gene3D" id="3.30.465.10">
    <property type="match status" value="1"/>
</dbReference>
<proteinExistence type="inferred from homology"/>
<evidence type="ECO:0000256" key="5">
    <source>
        <dbReference type="ARBA" id="ARBA00023002"/>
    </source>
</evidence>
<evidence type="ECO:0000259" key="6">
    <source>
        <dbReference type="PROSITE" id="PS51387"/>
    </source>
</evidence>
<dbReference type="InterPro" id="IPR006094">
    <property type="entry name" value="Oxid_FAD_bind_N"/>
</dbReference>
<dbReference type="PANTHER" id="PTHR42973">
    <property type="entry name" value="BINDING OXIDOREDUCTASE, PUTATIVE (AFU_ORTHOLOGUE AFUA_1G17690)-RELATED"/>
    <property type="match status" value="1"/>
</dbReference>
<evidence type="ECO:0000256" key="4">
    <source>
        <dbReference type="ARBA" id="ARBA00022827"/>
    </source>
</evidence>
<keyword evidence="8" id="KW-1185">Reference proteome</keyword>
<evidence type="ECO:0000313" key="7">
    <source>
        <dbReference type="EMBL" id="PYH90279.1"/>
    </source>
</evidence>
<dbReference type="Gene3D" id="3.30.43.10">
    <property type="entry name" value="Uridine Diphospho-n-acetylenolpyruvylglucosamine Reductase, domain 2"/>
    <property type="match status" value="1"/>
</dbReference>